<feature type="transmembrane region" description="Helical" evidence="3">
    <location>
        <begin position="464"/>
        <end position="485"/>
    </location>
</feature>
<comment type="caution">
    <text evidence="5">The sequence shown here is derived from an EMBL/GenBank/DDBJ whole genome shotgun (WGS) entry which is preliminary data.</text>
</comment>
<dbReference type="AlphaFoldDB" id="A0A364N8V6"/>
<dbReference type="InterPro" id="IPR050987">
    <property type="entry name" value="AtrR-like"/>
</dbReference>
<evidence type="ECO:0000313" key="5">
    <source>
        <dbReference type="EMBL" id="RAR13778.1"/>
    </source>
</evidence>
<dbReference type="GO" id="GO:0003677">
    <property type="term" value="F:DNA binding"/>
    <property type="evidence" value="ECO:0007669"/>
    <property type="project" value="InterPro"/>
</dbReference>
<keyword evidence="6" id="KW-1185">Reference proteome</keyword>
<keyword evidence="1" id="KW-0539">Nucleus</keyword>
<keyword evidence="3" id="KW-0472">Membrane</keyword>
<evidence type="ECO:0000256" key="1">
    <source>
        <dbReference type="ARBA" id="ARBA00023242"/>
    </source>
</evidence>
<dbReference type="OrthoDB" id="103819at2759"/>
<dbReference type="GO" id="GO:0008270">
    <property type="term" value="F:zinc ion binding"/>
    <property type="evidence" value="ECO:0007669"/>
    <property type="project" value="InterPro"/>
</dbReference>
<dbReference type="CDD" id="cd12148">
    <property type="entry name" value="fungal_TF_MHR"/>
    <property type="match status" value="1"/>
</dbReference>
<feature type="region of interest" description="Disordered" evidence="2">
    <location>
        <begin position="42"/>
        <end position="71"/>
    </location>
</feature>
<dbReference type="EMBL" id="QGDH01000030">
    <property type="protein sequence ID" value="RAR13778.1"/>
    <property type="molecule type" value="Genomic_DNA"/>
</dbReference>
<protein>
    <submittedName>
        <fullName evidence="5">Fungal specific transcription factor domain-containing protein</fullName>
    </submittedName>
</protein>
<dbReference type="Pfam" id="PF04082">
    <property type="entry name" value="Fungal_trans"/>
    <property type="match status" value="1"/>
</dbReference>
<accession>A0A364N8V6</accession>
<dbReference type="Proteomes" id="UP000249619">
    <property type="component" value="Unassembled WGS sequence"/>
</dbReference>
<keyword evidence="3" id="KW-1133">Transmembrane helix</keyword>
<proteinExistence type="predicted"/>
<dbReference type="GO" id="GO:0003700">
    <property type="term" value="F:DNA-binding transcription factor activity"/>
    <property type="evidence" value="ECO:0007669"/>
    <property type="project" value="InterPro"/>
</dbReference>
<feature type="domain" description="Xylanolytic transcriptional activator regulatory" evidence="4">
    <location>
        <begin position="248"/>
        <end position="323"/>
    </location>
</feature>
<evidence type="ECO:0000259" key="4">
    <source>
        <dbReference type="SMART" id="SM00906"/>
    </source>
</evidence>
<dbReference type="SMART" id="SM00906">
    <property type="entry name" value="Fungal_trans"/>
    <property type="match status" value="1"/>
</dbReference>
<name>A0A364N8V6_STELY</name>
<dbReference type="PANTHER" id="PTHR46910:SF5">
    <property type="entry name" value="ZN(II)2CYS6 TRANSCRIPTION FACTOR (EUROFUNG)"/>
    <property type="match status" value="1"/>
</dbReference>
<evidence type="ECO:0000313" key="6">
    <source>
        <dbReference type="Proteomes" id="UP000249619"/>
    </source>
</evidence>
<reference evidence="6" key="1">
    <citation type="submission" date="2018-05" db="EMBL/GenBank/DDBJ databases">
        <title>Draft genome sequence of Stemphylium lycopersici strain CIDEFI 213.</title>
        <authorList>
            <person name="Medina R."/>
            <person name="Franco M.E.E."/>
            <person name="Lucentini C.G."/>
            <person name="Saparrat M.C.N."/>
            <person name="Balatti P.A."/>
        </authorList>
    </citation>
    <scope>NUCLEOTIDE SEQUENCE [LARGE SCALE GENOMIC DNA]</scope>
    <source>
        <strain evidence="6">CIDEFI 213</strain>
    </source>
</reference>
<keyword evidence="3" id="KW-0812">Transmembrane</keyword>
<dbReference type="InterPro" id="IPR007219">
    <property type="entry name" value="XnlR_reg_dom"/>
</dbReference>
<dbReference type="PANTHER" id="PTHR46910">
    <property type="entry name" value="TRANSCRIPTION FACTOR PDR1"/>
    <property type="match status" value="1"/>
</dbReference>
<sequence>MRQSGSLPSIERKIDLIDRRLEAMTAVLKDLRTQNVNASNVSELGRDASETVSVPSSNTGSPHYSEPATGSVVEGQSSLSAHSVFVKDFVQNLIQFDLPGRPDEQIRRTLDALSNIANDSNLRDTVGEPLVVQRDLESHAQRPRRELPPIQKATPLIRLAKAQRLAGSGWVYEYITMQSFGDLCLEVYFADDFSPFDLISVNAGLHSLFWDYAQVSDIPESEKEQYMAYSRLCRDNLEIGVANLPLHLPPSSKVIASLLFATLGYHHRNVTLSNQRPGDSRYEQFLFWNTYYVDKSLSLRLGRASTIPEWDINIELPSPPKADQESLLAYFILWIKVARCQGSIYELLYSPGSMDQPDSVRQTRVQLLKSALLDLEQDTEQTLKKWLTVARENAGHNLMDFYVTSDAVLRLSLLTHVYRATPRALHSTTTFSRDCVEVARETVAKHHECMAIIQRNNNLLFSTYINWTLLFAPFVPIIVLFCNVMETLNQADLERLEGFLRSIESASAVSEPAAKMERLFKLLYNIAARYIELQGQSCAEQTEVQLAALGLPRARPCTTTQLQMGSLESRECIQTEPLQESNVLATDDSVFQWAVNPIFWNGNGAELENWLYENQSSMEALQDINGDFTSTI</sequence>
<evidence type="ECO:0000256" key="3">
    <source>
        <dbReference type="SAM" id="Phobius"/>
    </source>
</evidence>
<evidence type="ECO:0000256" key="2">
    <source>
        <dbReference type="SAM" id="MobiDB-lite"/>
    </source>
</evidence>
<dbReference type="GO" id="GO:0006351">
    <property type="term" value="P:DNA-templated transcription"/>
    <property type="evidence" value="ECO:0007669"/>
    <property type="project" value="InterPro"/>
</dbReference>
<gene>
    <name evidence="5" type="ORF">DDE83_002815</name>
</gene>
<dbReference type="STRING" id="183478.A0A364N8V6"/>
<feature type="compositionally biased region" description="Polar residues" evidence="2">
    <location>
        <begin position="50"/>
        <end position="62"/>
    </location>
</feature>
<organism evidence="5 6">
    <name type="scientific">Stemphylium lycopersici</name>
    <name type="common">Tomato gray leaf spot disease fungus</name>
    <name type="synonym">Thyrospora lycopersici</name>
    <dbReference type="NCBI Taxonomy" id="183478"/>
    <lineage>
        <taxon>Eukaryota</taxon>
        <taxon>Fungi</taxon>
        <taxon>Dikarya</taxon>
        <taxon>Ascomycota</taxon>
        <taxon>Pezizomycotina</taxon>
        <taxon>Dothideomycetes</taxon>
        <taxon>Pleosporomycetidae</taxon>
        <taxon>Pleosporales</taxon>
        <taxon>Pleosporineae</taxon>
        <taxon>Pleosporaceae</taxon>
        <taxon>Stemphylium</taxon>
    </lineage>
</organism>